<keyword evidence="1" id="KW-0175">Coiled coil</keyword>
<feature type="coiled-coil region" evidence="1">
    <location>
        <begin position="297"/>
        <end position="472"/>
    </location>
</feature>
<dbReference type="GO" id="GO:0098998">
    <property type="term" value="C:extrinsic component of postsynaptic early endosome membrane"/>
    <property type="evidence" value="ECO:0007669"/>
    <property type="project" value="TreeGrafter"/>
</dbReference>
<proteinExistence type="predicted"/>
<gene>
    <name evidence="3" type="ORF">CGI_10020178</name>
</gene>
<feature type="region of interest" description="Disordered" evidence="2">
    <location>
        <begin position="1"/>
        <end position="107"/>
    </location>
</feature>
<dbReference type="GO" id="GO:0099152">
    <property type="term" value="P:regulation of neurotransmitter receptor transport, endosome to postsynaptic membrane"/>
    <property type="evidence" value="ECO:0007669"/>
    <property type="project" value="TreeGrafter"/>
</dbReference>
<organism evidence="3">
    <name type="scientific">Magallana gigas</name>
    <name type="common">Pacific oyster</name>
    <name type="synonym">Crassostrea gigas</name>
    <dbReference type="NCBI Taxonomy" id="29159"/>
    <lineage>
        <taxon>Eukaryota</taxon>
        <taxon>Metazoa</taxon>
        <taxon>Spiralia</taxon>
        <taxon>Lophotrochozoa</taxon>
        <taxon>Mollusca</taxon>
        <taxon>Bivalvia</taxon>
        <taxon>Autobranchia</taxon>
        <taxon>Pteriomorphia</taxon>
        <taxon>Ostreida</taxon>
        <taxon>Ostreoidea</taxon>
        <taxon>Ostreidae</taxon>
        <taxon>Magallana</taxon>
    </lineage>
</organism>
<dbReference type="GO" id="GO:0098978">
    <property type="term" value="C:glutamatergic synapse"/>
    <property type="evidence" value="ECO:0007669"/>
    <property type="project" value="TreeGrafter"/>
</dbReference>
<protein>
    <submittedName>
        <fullName evidence="3">GRIP1-associated protein 1</fullName>
    </submittedName>
</protein>
<feature type="region of interest" description="Disordered" evidence="2">
    <location>
        <begin position="510"/>
        <end position="529"/>
    </location>
</feature>
<reference evidence="3" key="1">
    <citation type="journal article" date="2012" name="Nature">
        <title>The oyster genome reveals stress adaptation and complexity of shell formation.</title>
        <authorList>
            <person name="Zhang G."/>
            <person name="Fang X."/>
            <person name="Guo X."/>
            <person name="Li L."/>
            <person name="Luo R."/>
            <person name="Xu F."/>
            <person name="Yang P."/>
            <person name="Zhang L."/>
            <person name="Wang X."/>
            <person name="Qi H."/>
            <person name="Xiong Z."/>
            <person name="Que H."/>
            <person name="Xie Y."/>
            <person name="Holland P.W."/>
            <person name="Paps J."/>
            <person name="Zhu Y."/>
            <person name="Wu F."/>
            <person name="Chen Y."/>
            <person name="Wang J."/>
            <person name="Peng C."/>
            <person name="Meng J."/>
            <person name="Yang L."/>
            <person name="Liu J."/>
            <person name="Wen B."/>
            <person name="Zhang N."/>
            <person name="Huang Z."/>
            <person name="Zhu Q."/>
            <person name="Feng Y."/>
            <person name="Mount A."/>
            <person name="Hedgecock D."/>
            <person name="Xu Z."/>
            <person name="Liu Y."/>
            <person name="Domazet-Loso T."/>
            <person name="Du Y."/>
            <person name="Sun X."/>
            <person name="Zhang S."/>
            <person name="Liu B."/>
            <person name="Cheng P."/>
            <person name="Jiang X."/>
            <person name="Li J."/>
            <person name="Fan D."/>
            <person name="Wang W."/>
            <person name="Fu W."/>
            <person name="Wang T."/>
            <person name="Wang B."/>
            <person name="Zhang J."/>
            <person name="Peng Z."/>
            <person name="Li Y."/>
            <person name="Li N."/>
            <person name="Wang J."/>
            <person name="Chen M."/>
            <person name="He Y."/>
            <person name="Tan F."/>
            <person name="Song X."/>
            <person name="Zheng Q."/>
            <person name="Huang R."/>
            <person name="Yang H."/>
            <person name="Du X."/>
            <person name="Chen L."/>
            <person name="Yang M."/>
            <person name="Gaffney P.M."/>
            <person name="Wang S."/>
            <person name="Luo L."/>
            <person name="She Z."/>
            <person name="Ming Y."/>
            <person name="Huang W."/>
            <person name="Zhang S."/>
            <person name="Huang B."/>
            <person name="Zhang Y."/>
            <person name="Qu T."/>
            <person name="Ni P."/>
            <person name="Miao G."/>
            <person name="Wang J."/>
            <person name="Wang Q."/>
            <person name="Steinberg C.E."/>
            <person name="Wang H."/>
            <person name="Li N."/>
            <person name="Qian L."/>
            <person name="Zhang G."/>
            <person name="Li Y."/>
            <person name="Yang H."/>
            <person name="Liu X."/>
            <person name="Wang J."/>
            <person name="Yin Y."/>
            <person name="Wang J."/>
        </authorList>
    </citation>
    <scope>NUCLEOTIDE SEQUENCE [LARGE SCALE GENOMIC DNA]</scope>
    <source>
        <strain evidence="3">05x7-T-G4-1.051#20</strain>
    </source>
</reference>
<dbReference type="AlphaFoldDB" id="K1R1F9"/>
<dbReference type="InParanoid" id="K1R1F9"/>
<dbReference type="GO" id="GO:0098837">
    <property type="term" value="C:postsynaptic recycling endosome"/>
    <property type="evidence" value="ECO:0007669"/>
    <property type="project" value="TreeGrafter"/>
</dbReference>
<dbReference type="PANTHER" id="PTHR18978:SF1">
    <property type="entry name" value="GRIP1-ASSOCIATED PROTEIN 1"/>
    <property type="match status" value="1"/>
</dbReference>
<dbReference type="InterPro" id="IPR026204">
    <property type="entry name" value="GRIPAP1"/>
</dbReference>
<evidence type="ECO:0000256" key="2">
    <source>
        <dbReference type="SAM" id="MobiDB-lite"/>
    </source>
</evidence>
<accession>K1R1F9</accession>
<feature type="compositionally biased region" description="Basic and acidic residues" evidence="2">
    <location>
        <begin position="30"/>
        <end position="64"/>
    </location>
</feature>
<dbReference type="GO" id="GO:1905244">
    <property type="term" value="P:regulation of modification of synaptic structure"/>
    <property type="evidence" value="ECO:0007669"/>
    <property type="project" value="TreeGrafter"/>
</dbReference>
<dbReference type="GO" id="GO:0098887">
    <property type="term" value="P:neurotransmitter receptor transport, endosome to postsynaptic membrane"/>
    <property type="evidence" value="ECO:0007669"/>
    <property type="project" value="TreeGrafter"/>
</dbReference>
<dbReference type="GO" id="GO:0099158">
    <property type="term" value="P:regulation of recycling endosome localization within postsynapse"/>
    <property type="evidence" value="ECO:0007669"/>
    <property type="project" value="TreeGrafter"/>
</dbReference>
<feature type="compositionally biased region" description="Basic and acidic residues" evidence="2">
    <location>
        <begin position="73"/>
        <end position="90"/>
    </location>
</feature>
<evidence type="ECO:0000313" key="3">
    <source>
        <dbReference type="EMBL" id="EKC27551.1"/>
    </source>
</evidence>
<feature type="compositionally biased region" description="Polar residues" evidence="2">
    <location>
        <begin position="510"/>
        <end position="522"/>
    </location>
</feature>
<name>K1R1F9_MAGGI</name>
<feature type="coiled-coil region" evidence="1">
    <location>
        <begin position="608"/>
        <end position="639"/>
    </location>
</feature>
<dbReference type="HOGENOM" id="CLU_019728_1_0_1"/>
<evidence type="ECO:0000256" key="1">
    <source>
        <dbReference type="SAM" id="Coils"/>
    </source>
</evidence>
<dbReference type="PANTHER" id="PTHR18978">
    <property type="entry name" value="GRIP-1 ASSOCIATED PROTEIN 1"/>
    <property type="match status" value="1"/>
</dbReference>
<feature type="coiled-coil region" evidence="1">
    <location>
        <begin position="178"/>
        <end position="259"/>
    </location>
</feature>
<sequence>MSSSLSEDEFHRMQAIQKSKKAKVISANENYEKEITALKENRPLEDSGKQNDKAELEGQIRRLQAENAVLQKKCTESGEKGEGDEAKDTTDGAPDVNELSLSLATEKEENKLLQEQLSTMEKSLKEKIQGLEEEVEKSADKLKKKQESYLQLHAEKEGVFTEYSKKLEDLQGARDRDQKYYTEQINKLQQELEKSKKSMVELEEEVGKQRTQSEQTIASLQQQVSAANIVESQHVKEQTDKLQQQIQQLQGQASKTAQQETSDQLLALQKERDKRIEEWQEINKVAEKRKTMLDELANTYQRDNAGYQEKFRLLQEENQAHVQALREAAESGKTRNTELDKIKRELEEVKKDKLSLEEAKSWLERRLKETEESLQNHLSENEKKIEQLKQDHEEMVEKLTVEHSKKMQEMSNEHKAKIQECCDIEESLRQELAASQGEVSKLKQMKDLKRQLVSERRRAEKLQDRLQEVLSDSRNTCTKSVEDLLAGNDGNESLDRSSLSSWSAANSNVRDNSILSSPQSPDKSFGADATELDQEHSELLARLTDIQQEKWYLEEKVRHLENSTAAMADDLIQKSQIIQHYVMEQRRETKQPVQEDKLTLKKVIDLVNKHDDQNLKEMNRKLQNVLEETLTKNMHLQERKMFRNCMTKFFEIERYGKAKQCP</sequence>
<dbReference type="EMBL" id="JH817192">
    <property type="protein sequence ID" value="EKC27551.1"/>
    <property type="molecule type" value="Genomic_DNA"/>
</dbReference>